<name>A0A0M7BF70_9RHOB</name>
<keyword evidence="1" id="KW-0472">Membrane</keyword>
<feature type="transmembrane region" description="Helical" evidence="1">
    <location>
        <begin position="54"/>
        <end position="75"/>
    </location>
</feature>
<accession>A0A0M7BF70</accession>
<evidence type="ECO:0000259" key="2">
    <source>
        <dbReference type="Pfam" id="PF06724"/>
    </source>
</evidence>
<evidence type="ECO:0000313" key="3">
    <source>
        <dbReference type="EMBL" id="CUH41041.1"/>
    </source>
</evidence>
<dbReference type="Pfam" id="PF06724">
    <property type="entry name" value="DUF1206"/>
    <property type="match status" value="3"/>
</dbReference>
<feature type="transmembrane region" description="Helical" evidence="1">
    <location>
        <begin position="15"/>
        <end position="34"/>
    </location>
</feature>
<keyword evidence="1" id="KW-1133">Transmembrane helix</keyword>
<feature type="transmembrane region" description="Helical" evidence="1">
    <location>
        <begin position="96"/>
        <end position="119"/>
    </location>
</feature>
<feature type="domain" description="DUF1206" evidence="2">
    <location>
        <begin position="14"/>
        <end position="78"/>
    </location>
</feature>
<dbReference type="OrthoDB" id="5702018at2"/>
<dbReference type="STRING" id="313367.JSE7799_03783"/>
<evidence type="ECO:0000256" key="1">
    <source>
        <dbReference type="SAM" id="Phobius"/>
    </source>
</evidence>
<reference evidence="3 4" key="1">
    <citation type="submission" date="2015-09" db="EMBL/GenBank/DDBJ databases">
        <authorList>
            <person name="Jackson K.R."/>
            <person name="Lunt B.L."/>
            <person name="Fisher J.N.B."/>
            <person name="Gardner A.V."/>
            <person name="Bailey M.E."/>
            <person name="Deus L.M."/>
            <person name="Earl A.S."/>
            <person name="Gibby P.D."/>
            <person name="Hartmann K.A."/>
            <person name="Liu J.E."/>
            <person name="Manci A.M."/>
            <person name="Nielsen D.A."/>
            <person name="Solomon M.B."/>
            <person name="Breakwell D.P."/>
            <person name="Burnett S.H."/>
            <person name="Grose J.H."/>
        </authorList>
    </citation>
    <scope>NUCLEOTIDE SEQUENCE [LARGE SCALE GENOMIC DNA]</scope>
    <source>
        <strain evidence="3 4">CECT 7799</strain>
    </source>
</reference>
<keyword evidence="1" id="KW-0812">Transmembrane</keyword>
<dbReference type="RefSeq" id="WP_083480689.1">
    <property type="nucleotide sequence ID" value="NZ_CYPR01000251.1"/>
</dbReference>
<proteinExistence type="predicted"/>
<feature type="domain" description="DUF1206" evidence="2">
    <location>
        <begin position="96"/>
        <end position="164"/>
    </location>
</feature>
<feature type="transmembrane region" description="Helical" evidence="1">
    <location>
        <begin position="139"/>
        <end position="160"/>
    </location>
</feature>
<feature type="transmembrane region" description="Helical" evidence="1">
    <location>
        <begin position="229"/>
        <end position="250"/>
    </location>
</feature>
<sequence length="276" mass="28764">MADLSWTIPVMRTGYAGRGITYLAVAGLSLWAIWSGGQAQGTSSVLERLSGSTWGVVVLWLIAIGLFAYAIWRGIDAVEDLEDYGSDAEGLTARTGMIVSGLIHGAIAGLAISIALGSGSGESGGGVSSTVADILSWPAGRFIVGIAGALTIGAGIYYVMKGWKAKYRSKLQANHFTSNYDWALRAGVISQGIIIVIIGGFLLVAGWRGSSQEAGGMGQAFDWLASQPFGNFLVIAICVGLLLFGFFCFVNAAYRIIPKTAGGDIQTLAAKVKAKA</sequence>
<protein>
    <recommendedName>
        <fullName evidence="2">DUF1206 domain-containing protein</fullName>
    </recommendedName>
</protein>
<dbReference type="Proteomes" id="UP000049455">
    <property type="component" value="Unassembled WGS sequence"/>
</dbReference>
<feature type="domain" description="DUF1206" evidence="2">
    <location>
        <begin position="186"/>
        <end position="255"/>
    </location>
</feature>
<dbReference type="EMBL" id="CYPR01000251">
    <property type="protein sequence ID" value="CUH41041.1"/>
    <property type="molecule type" value="Genomic_DNA"/>
</dbReference>
<dbReference type="AlphaFoldDB" id="A0A0M7BF70"/>
<evidence type="ECO:0000313" key="4">
    <source>
        <dbReference type="Proteomes" id="UP000049455"/>
    </source>
</evidence>
<dbReference type="InterPro" id="IPR009597">
    <property type="entry name" value="DUF1206"/>
</dbReference>
<organism evidence="3 4">
    <name type="scientific">Jannaschia seosinensis</name>
    <dbReference type="NCBI Taxonomy" id="313367"/>
    <lineage>
        <taxon>Bacteria</taxon>
        <taxon>Pseudomonadati</taxon>
        <taxon>Pseudomonadota</taxon>
        <taxon>Alphaproteobacteria</taxon>
        <taxon>Rhodobacterales</taxon>
        <taxon>Roseobacteraceae</taxon>
        <taxon>Jannaschia</taxon>
    </lineage>
</organism>
<gene>
    <name evidence="3" type="ORF">JSE7799_03783</name>
</gene>
<dbReference type="SMR" id="A0A0M7BF70"/>
<feature type="transmembrane region" description="Helical" evidence="1">
    <location>
        <begin position="188"/>
        <end position="209"/>
    </location>
</feature>
<keyword evidence="4" id="KW-1185">Reference proteome</keyword>